<accession>A0A495IC51</accession>
<name>A0A495IC51_9MICO</name>
<proteinExistence type="predicted"/>
<keyword evidence="2" id="KW-0472">Membrane</keyword>
<evidence type="ECO:0000256" key="1">
    <source>
        <dbReference type="SAM" id="MobiDB-lite"/>
    </source>
</evidence>
<keyword evidence="4" id="KW-1185">Reference proteome</keyword>
<evidence type="ECO:0000256" key="2">
    <source>
        <dbReference type="SAM" id="Phobius"/>
    </source>
</evidence>
<comment type="caution">
    <text evidence="3">The sequence shown here is derived from an EMBL/GenBank/DDBJ whole genome shotgun (WGS) entry which is preliminary data.</text>
</comment>
<keyword evidence="2" id="KW-0812">Transmembrane</keyword>
<dbReference type="AlphaFoldDB" id="A0A495IC51"/>
<keyword evidence="2" id="KW-1133">Transmembrane helix</keyword>
<dbReference type="EMBL" id="RBKS01000001">
    <property type="protein sequence ID" value="RKR73584.1"/>
    <property type="molecule type" value="Genomic_DNA"/>
</dbReference>
<reference evidence="3 4" key="1">
    <citation type="submission" date="2018-10" db="EMBL/GenBank/DDBJ databases">
        <title>Sequencing the genomes of 1000 actinobacteria strains.</title>
        <authorList>
            <person name="Klenk H.-P."/>
        </authorList>
    </citation>
    <scope>NUCLEOTIDE SEQUENCE [LARGE SCALE GENOMIC DNA]</scope>
    <source>
        <strain evidence="3 4">DSM 17894</strain>
    </source>
</reference>
<sequence length="249" mass="25078">MRRSSGTDGSGSWRCAYSGRVSTGDDRRRRLQEAAFGGDATDEQRRFAAAELRRLAKSPTGSQEPVPPAPRRTWPIIVATAVVALAVGAGAGWAVGHAGRGGPVAASAPSASGDPAATSRLEGGDPAVVPSAQTREAAADALLATSRSSSDALPSPASTDGRIVAATSHLVTTSAQGERLYIARRSGAAGGFCFVTVSDDHSFGETSENATCTSPASFDQRGLTLASAGYTAVWAGGKVSVTVTNGSGG</sequence>
<gene>
    <name evidence="3" type="ORF">C8E83_0677</name>
</gene>
<evidence type="ECO:0000313" key="3">
    <source>
        <dbReference type="EMBL" id="RKR73584.1"/>
    </source>
</evidence>
<dbReference type="Proteomes" id="UP000280008">
    <property type="component" value="Unassembled WGS sequence"/>
</dbReference>
<feature type="compositionally biased region" description="Low complexity" evidence="1">
    <location>
        <begin position="103"/>
        <end position="119"/>
    </location>
</feature>
<organism evidence="3 4">
    <name type="scientific">Frondihabitans australicus</name>
    <dbReference type="NCBI Taxonomy" id="386892"/>
    <lineage>
        <taxon>Bacteria</taxon>
        <taxon>Bacillati</taxon>
        <taxon>Actinomycetota</taxon>
        <taxon>Actinomycetes</taxon>
        <taxon>Micrococcales</taxon>
        <taxon>Microbacteriaceae</taxon>
        <taxon>Frondihabitans</taxon>
    </lineage>
</organism>
<feature type="region of interest" description="Disordered" evidence="1">
    <location>
        <begin position="1"/>
        <end position="28"/>
    </location>
</feature>
<feature type="region of interest" description="Disordered" evidence="1">
    <location>
        <begin position="101"/>
        <end position="127"/>
    </location>
</feature>
<evidence type="ECO:0000313" key="4">
    <source>
        <dbReference type="Proteomes" id="UP000280008"/>
    </source>
</evidence>
<protein>
    <submittedName>
        <fullName evidence="3">Uncharacterized protein</fullName>
    </submittedName>
</protein>
<feature type="transmembrane region" description="Helical" evidence="2">
    <location>
        <begin position="74"/>
        <end position="95"/>
    </location>
</feature>